<name>A0A9Q0VWH3_SALPP</name>
<dbReference type="GO" id="GO:0005516">
    <property type="term" value="F:calmodulin binding"/>
    <property type="evidence" value="ECO:0007669"/>
    <property type="project" value="UniProtKB-KW"/>
</dbReference>
<feature type="compositionally biased region" description="Polar residues" evidence="3">
    <location>
        <begin position="36"/>
        <end position="52"/>
    </location>
</feature>
<feature type="compositionally biased region" description="Basic and acidic residues" evidence="3">
    <location>
        <begin position="18"/>
        <end position="27"/>
    </location>
</feature>
<accession>A0A9Q0VWH3</accession>
<dbReference type="OrthoDB" id="1923765at2759"/>
<organism evidence="4 5">
    <name type="scientific">Salix purpurea</name>
    <name type="common">Purple osier willow</name>
    <dbReference type="NCBI Taxonomy" id="77065"/>
    <lineage>
        <taxon>Eukaryota</taxon>
        <taxon>Viridiplantae</taxon>
        <taxon>Streptophyta</taxon>
        <taxon>Embryophyta</taxon>
        <taxon>Tracheophyta</taxon>
        <taxon>Spermatophyta</taxon>
        <taxon>Magnoliopsida</taxon>
        <taxon>eudicotyledons</taxon>
        <taxon>Gunneridae</taxon>
        <taxon>Pentapetalae</taxon>
        <taxon>rosids</taxon>
        <taxon>fabids</taxon>
        <taxon>Malpighiales</taxon>
        <taxon>Salicaceae</taxon>
        <taxon>Saliceae</taxon>
        <taxon>Salix</taxon>
    </lineage>
</organism>
<proteinExistence type="inferred from homology"/>
<dbReference type="InterPro" id="IPR000048">
    <property type="entry name" value="IQ_motif_EF-hand-BS"/>
</dbReference>
<evidence type="ECO:0000313" key="5">
    <source>
        <dbReference type="Proteomes" id="UP001151532"/>
    </source>
</evidence>
<sequence length="211" mass="23803">MGRKGKWFSSVKKALSPDPKEKTDQKSNKSKKICSGKQQLDSDSTSLENATMRSPPPPQPEEVKLTETANEVNQHAFPVPVATASVPEPARTTVQTSIEVVQLTKVNKYPGKSKEEVAAIMIQTTFRGYMARRALRAQRGLARLKSLMEGPRIKRQATHTLRCMQTLSRVQAQIHTRRIRMSEENQALQRQLLQKHAKELENLRVCSVFIS</sequence>
<evidence type="ECO:0000313" key="4">
    <source>
        <dbReference type="EMBL" id="KAJ6755977.1"/>
    </source>
</evidence>
<dbReference type="AlphaFoldDB" id="A0A9Q0VWH3"/>
<gene>
    <name evidence="4" type="ORF">OIU79_028398</name>
</gene>
<dbReference type="Pfam" id="PF00612">
    <property type="entry name" value="IQ"/>
    <property type="match status" value="1"/>
</dbReference>
<comment type="caution">
    <text evidence="4">The sequence shown here is derived from an EMBL/GenBank/DDBJ whole genome shotgun (WGS) entry which is preliminary data.</text>
</comment>
<dbReference type="SMART" id="SM00015">
    <property type="entry name" value="IQ"/>
    <property type="match status" value="1"/>
</dbReference>
<feature type="region of interest" description="Disordered" evidence="3">
    <location>
        <begin position="1"/>
        <end position="62"/>
    </location>
</feature>
<reference evidence="4" key="2">
    <citation type="journal article" date="2023" name="Int. J. Mol. Sci.">
        <title>De Novo Assembly and Annotation of 11 Diverse Shrub Willow (Salix) Genomes Reveals Novel Gene Organization in Sex-Linked Regions.</title>
        <authorList>
            <person name="Hyden B."/>
            <person name="Feng K."/>
            <person name="Yates T.B."/>
            <person name="Jawdy S."/>
            <person name="Cereghino C."/>
            <person name="Smart L.B."/>
            <person name="Muchero W."/>
        </authorList>
    </citation>
    <scope>NUCLEOTIDE SEQUENCE</scope>
    <source>
        <tissue evidence="4">Shoot tip</tissue>
    </source>
</reference>
<evidence type="ECO:0000256" key="1">
    <source>
        <dbReference type="ARBA" id="ARBA00022860"/>
    </source>
</evidence>
<comment type="similarity">
    <text evidence="2">Belongs to the IQD family.</text>
</comment>
<dbReference type="PANTHER" id="PTHR32295">
    <property type="entry name" value="IQ-DOMAIN 5-RELATED"/>
    <property type="match status" value="1"/>
</dbReference>
<reference evidence="4" key="1">
    <citation type="submission" date="2022-11" db="EMBL/GenBank/DDBJ databases">
        <authorList>
            <person name="Hyden B.L."/>
            <person name="Feng K."/>
            <person name="Yates T."/>
            <person name="Jawdy S."/>
            <person name="Smart L.B."/>
            <person name="Muchero W."/>
        </authorList>
    </citation>
    <scope>NUCLEOTIDE SEQUENCE</scope>
    <source>
        <tissue evidence="4">Shoot tip</tissue>
    </source>
</reference>
<protein>
    <submittedName>
        <fullName evidence="4">IQ-DOMAIN 5-RELATED</fullName>
    </submittedName>
</protein>
<keyword evidence="1" id="KW-0112">Calmodulin-binding</keyword>
<evidence type="ECO:0000256" key="3">
    <source>
        <dbReference type="SAM" id="MobiDB-lite"/>
    </source>
</evidence>
<dbReference type="Proteomes" id="UP001151532">
    <property type="component" value="Chromosome 16"/>
</dbReference>
<dbReference type="Gene3D" id="1.20.5.1190">
    <property type="entry name" value="iswi atpase"/>
    <property type="match status" value="1"/>
</dbReference>
<dbReference type="PANTHER" id="PTHR32295:SF175">
    <property type="entry name" value="PROTEIN IQ-DOMAIN 2"/>
    <property type="match status" value="1"/>
</dbReference>
<dbReference type="EMBL" id="JAPFFK010000007">
    <property type="protein sequence ID" value="KAJ6755977.1"/>
    <property type="molecule type" value="Genomic_DNA"/>
</dbReference>
<dbReference type="CDD" id="cd23767">
    <property type="entry name" value="IQCD"/>
    <property type="match status" value="1"/>
</dbReference>
<dbReference type="PROSITE" id="PS50096">
    <property type="entry name" value="IQ"/>
    <property type="match status" value="1"/>
</dbReference>
<evidence type="ECO:0000256" key="2">
    <source>
        <dbReference type="ARBA" id="ARBA00024341"/>
    </source>
</evidence>
<keyword evidence="5" id="KW-1185">Reference proteome</keyword>